<dbReference type="Pfam" id="PF02931">
    <property type="entry name" value="Neur_chan_LBD"/>
    <property type="match status" value="1"/>
</dbReference>
<dbReference type="EMBL" id="OB660597">
    <property type="protein sequence ID" value="CAD7225543.1"/>
    <property type="molecule type" value="Genomic_DNA"/>
</dbReference>
<accession>A0A7R8WAV2</accession>
<dbReference type="CDD" id="cd19051">
    <property type="entry name" value="LGIC_TM_cation"/>
    <property type="match status" value="1"/>
</dbReference>
<comment type="similarity">
    <text evidence="1">Belongs to the ligand-gated ion channel (TC 1.A.9) family. Acetylcholine receptor (TC 1.A.9.1) subfamily.</text>
</comment>
<feature type="transmembrane region" description="Helical" evidence="6">
    <location>
        <begin position="169"/>
        <end position="193"/>
    </location>
</feature>
<dbReference type="Pfam" id="PF02932">
    <property type="entry name" value="Neur_chan_memb"/>
    <property type="match status" value="1"/>
</dbReference>
<keyword evidence="6" id="KW-0406">Ion transport</keyword>
<feature type="region of interest" description="Disordered" evidence="7">
    <location>
        <begin position="298"/>
        <end position="331"/>
    </location>
</feature>
<keyword evidence="6" id="KW-0407">Ion channel</keyword>
<dbReference type="InterPro" id="IPR006201">
    <property type="entry name" value="Neur_channel"/>
</dbReference>
<dbReference type="InterPro" id="IPR018000">
    <property type="entry name" value="Neurotransmitter_ion_chnl_CS"/>
</dbReference>
<dbReference type="PANTHER" id="PTHR18945">
    <property type="entry name" value="NEUROTRANSMITTER GATED ION CHANNEL"/>
    <property type="match status" value="1"/>
</dbReference>
<keyword evidence="2 6" id="KW-0812">Transmembrane</keyword>
<feature type="compositionally biased region" description="Pro residues" evidence="7">
    <location>
        <begin position="388"/>
        <end position="397"/>
    </location>
</feature>
<keyword evidence="6" id="KW-0813">Transport</keyword>
<keyword evidence="4 6" id="KW-0472">Membrane</keyword>
<proteinExistence type="inferred from homology"/>
<dbReference type="FunFam" id="1.20.58.390:FF:000073">
    <property type="entry name" value="Neuronal acetylcholine receptor subunit alpha-9-II"/>
    <property type="match status" value="1"/>
</dbReference>
<evidence type="ECO:0000256" key="4">
    <source>
        <dbReference type="ARBA" id="ARBA00023136"/>
    </source>
</evidence>
<dbReference type="InterPro" id="IPR036734">
    <property type="entry name" value="Neur_chan_lig-bd_sf"/>
</dbReference>
<reference evidence="8" key="1">
    <citation type="submission" date="2020-11" db="EMBL/GenBank/DDBJ databases">
        <authorList>
            <person name="Tran Van P."/>
        </authorList>
    </citation>
    <scope>NUCLEOTIDE SEQUENCE</scope>
</reference>
<gene>
    <name evidence="8" type="ORF">CTOB1V02_LOCUS3481</name>
</gene>
<dbReference type="Gene3D" id="1.20.58.390">
    <property type="entry name" value="Neurotransmitter-gated ion-channel transmembrane domain"/>
    <property type="match status" value="2"/>
</dbReference>
<evidence type="ECO:0000256" key="7">
    <source>
        <dbReference type="SAM" id="MobiDB-lite"/>
    </source>
</evidence>
<dbReference type="PRINTS" id="PR00252">
    <property type="entry name" value="NRIONCHANNEL"/>
</dbReference>
<feature type="non-terminal residue" evidence="8">
    <location>
        <position position="1"/>
    </location>
</feature>
<dbReference type="NCBIfam" id="TIGR00860">
    <property type="entry name" value="LIC"/>
    <property type="match status" value="1"/>
</dbReference>
<feature type="transmembrane region" description="Helical" evidence="6">
    <location>
        <begin position="229"/>
        <end position="252"/>
    </location>
</feature>
<feature type="region of interest" description="Disordered" evidence="7">
    <location>
        <begin position="357"/>
        <end position="400"/>
    </location>
</feature>
<dbReference type="AlphaFoldDB" id="A0A7R8WAV2"/>
<dbReference type="InterPro" id="IPR038050">
    <property type="entry name" value="Neuro_actylchol_rec"/>
</dbReference>
<dbReference type="PROSITE" id="PS00236">
    <property type="entry name" value="NEUROTR_ION_CHANNEL"/>
    <property type="match status" value="1"/>
</dbReference>
<dbReference type="InterPro" id="IPR006202">
    <property type="entry name" value="Neur_chan_lig-bd"/>
</dbReference>
<sequence length="516" mass="58239">DEKNQILTTNCWLTQRWRDVHLTWNASEFDDIRVIRLPYMAVWKPDIILYNNADSLYNWAVINTNVIVDNDGNVTWLSHGIYRSACDIDVQYFPFDVQTCRMKWASWTYDGYQVDIVYQQAKGELSNYQNNGEFHLEDFYAIRSVVNYSCCPEPYPDVTYYLQMRRRPLFYVFNLILPCVLITGIALLVFYVPPESGEKVTLGISALLSMTVFLMTIRESLPPTEQTPLISLYYGVTICIVSFATGLSVLTLNLYHRGQRDQSVSPLIRRVVLGWMARLVLFVSTGAAAAYRKNRKLQRAKKAQGSPSNSTTANFRRFYEGPAGDDRTGVTGLDMPMFDLNHHQSSAPEDFGFVSNRQQIGNRKPPSSGGRRGGQFRSSNPTCNSFIPSPPPPPHIPSPAIEINGSASTEGTLVRLLHNMNAAVERNEYRIRQAESSESSKAEWQRVALVCDRFCLLAFFIITVTSTCSGYSVTQVIARAPGIGSEEGSDSSLNLFRRTQLNAFPMRKFPSSFTTT</sequence>
<organism evidence="8">
    <name type="scientific">Cyprideis torosa</name>
    <dbReference type="NCBI Taxonomy" id="163714"/>
    <lineage>
        <taxon>Eukaryota</taxon>
        <taxon>Metazoa</taxon>
        <taxon>Ecdysozoa</taxon>
        <taxon>Arthropoda</taxon>
        <taxon>Crustacea</taxon>
        <taxon>Oligostraca</taxon>
        <taxon>Ostracoda</taxon>
        <taxon>Podocopa</taxon>
        <taxon>Podocopida</taxon>
        <taxon>Cytherocopina</taxon>
        <taxon>Cytheroidea</taxon>
        <taxon>Cytherideidae</taxon>
        <taxon>Cyprideis</taxon>
    </lineage>
</organism>
<evidence type="ECO:0000256" key="3">
    <source>
        <dbReference type="ARBA" id="ARBA00022989"/>
    </source>
</evidence>
<dbReference type="InterPro" id="IPR036719">
    <property type="entry name" value="Neuro-gated_channel_TM_sf"/>
</dbReference>
<name>A0A7R8WAV2_9CRUS</name>
<dbReference type="Gene3D" id="2.70.170.10">
    <property type="entry name" value="Neurotransmitter-gated ion-channel ligand-binding domain"/>
    <property type="match status" value="1"/>
</dbReference>
<keyword evidence="3 6" id="KW-1133">Transmembrane helix</keyword>
<evidence type="ECO:0000256" key="6">
    <source>
        <dbReference type="RuleBase" id="RU000687"/>
    </source>
</evidence>
<evidence type="ECO:0000256" key="5">
    <source>
        <dbReference type="ARBA" id="ARBA00034104"/>
    </source>
</evidence>
<feature type="transmembrane region" description="Helical" evidence="6">
    <location>
        <begin position="199"/>
        <end position="217"/>
    </location>
</feature>
<protein>
    <submittedName>
        <fullName evidence="8">Uncharacterized protein</fullName>
    </submittedName>
</protein>
<feature type="transmembrane region" description="Helical" evidence="6">
    <location>
        <begin position="272"/>
        <end position="291"/>
    </location>
</feature>
<dbReference type="CDD" id="cd18997">
    <property type="entry name" value="LGIC_ECD_nAChR"/>
    <property type="match status" value="1"/>
</dbReference>
<dbReference type="GO" id="GO:0005230">
    <property type="term" value="F:extracellular ligand-gated monoatomic ion channel activity"/>
    <property type="evidence" value="ECO:0007669"/>
    <property type="project" value="InterPro"/>
</dbReference>
<dbReference type="GO" id="GO:0004888">
    <property type="term" value="F:transmembrane signaling receptor activity"/>
    <property type="evidence" value="ECO:0007669"/>
    <property type="project" value="InterPro"/>
</dbReference>
<dbReference type="OrthoDB" id="5975154at2759"/>
<evidence type="ECO:0000256" key="2">
    <source>
        <dbReference type="ARBA" id="ARBA00022692"/>
    </source>
</evidence>
<dbReference type="InterPro" id="IPR006029">
    <property type="entry name" value="Neurotrans-gated_channel_TM"/>
</dbReference>
<evidence type="ECO:0000256" key="1">
    <source>
        <dbReference type="ARBA" id="ARBA00009237"/>
    </source>
</evidence>
<dbReference type="SUPFAM" id="SSF90112">
    <property type="entry name" value="Neurotransmitter-gated ion-channel transmembrane pore"/>
    <property type="match status" value="1"/>
</dbReference>
<dbReference type="SUPFAM" id="SSF63712">
    <property type="entry name" value="Nicotinic receptor ligand binding domain-like"/>
    <property type="match status" value="1"/>
</dbReference>
<feature type="compositionally biased region" description="Polar residues" evidence="7">
    <location>
        <begin position="305"/>
        <end position="314"/>
    </location>
</feature>
<evidence type="ECO:0000313" key="8">
    <source>
        <dbReference type="EMBL" id="CAD7225543.1"/>
    </source>
</evidence>
<dbReference type="GO" id="GO:0045211">
    <property type="term" value="C:postsynaptic membrane"/>
    <property type="evidence" value="ECO:0007669"/>
    <property type="project" value="UniProtKB-SubCell"/>
</dbReference>
<dbReference type="FunFam" id="2.70.170.10:FF:000016">
    <property type="entry name" value="Nicotinic acetylcholine receptor subunit"/>
    <property type="match status" value="1"/>
</dbReference>
<comment type="subcellular location">
    <subcellularLocation>
        <location evidence="5">Postsynaptic cell membrane</location>
        <topology evidence="5">Multi-pass membrane protein</topology>
    </subcellularLocation>
</comment>